<protein>
    <recommendedName>
        <fullName evidence="3">DUF481 domain-containing protein</fullName>
    </recommendedName>
</protein>
<gene>
    <name evidence="1" type="ORF">CBP51_19710</name>
</gene>
<evidence type="ECO:0000313" key="1">
    <source>
        <dbReference type="EMBL" id="OZY83631.1"/>
    </source>
</evidence>
<dbReference type="RefSeq" id="WP_094986273.1">
    <property type="nucleotide sequence ID" value="NZ_NHNI01000004.1"/>
</dbReference>
<name>A0A266Q2L5_9GAMM</name>
<comment type="caution">
    <text evidence="1">The sequence shown here is derived from an EMBL/GenBank/DDBJ whole genome shotgun (WGS) entry which is preliminary data.</text>
</comment>
<dbReference type="AlphaFoldDB" id="A0A266Q2L5"/>
<proteinExistence type="predicted"/>
<reference evidence="2" key="1">
    <citation type="submission" date="2017-05" db="EMBL/GenBank/DDBJ databases">
        <authorList>
            <person name="Barney B.M."/>
        </authorList>
    </citation>
    <scope>NUCLEOTIDE SEQUENCE [LARGE SCALE GENOMIC DNA]</scope>
    <source>
        <strain evidence="2">PSBB022</strain>
    </source>
</reference>
<dbReference type="EMBL" id="NHNI01000004">
    <property type="protein sequence ID" value="OZY83631.1"/>
    <property type="molecule type" value="Genomic_DNA"/>
</dbReference>
<dbReference type="Proteomes" id="UP000216101">
    <property type="component" value="Unassembled WGS sequence"/>
</dbReference>
<evidence type="ECO:0000313" key="2">
    <source>
        <dbReference type="Proteomes" id="UP000216101"/>
    </source>
</evidence>
<dbReference type="InterPro" id="IPR007433">
    <property type="entry name" value="DUF481"/>
</dbReference>
<dbReference type="Pfam" id="PF04338">
    <property type="entry name" value="DUF481"/>
    <property type="match status" value="1"/>
</dbReference>
<keyword evidence="2" id="KW-1185">Reference proteome</keyword>
<accession>A0A266Q2L5</accession>
<evidence type="ECO:0008006" key="3">
    <source>
        <dbReference type="Google" id="ProtNLM"/>
    </source>
</evidence>
<sequence length="281" mass="32167">MQNNTLNRQRQHLSLLLLSYVLAIPAKGDTLLLRNGDRISGKILSFDNQTFRVQTDYAGDISVNSDAVHSFSTDHTEYWQRELTKRAVQIHPAEQSGYVLIDNQPVAFSELTLSQPQPTWRRTGTLDTSLEVNNDEKRKQKLHINAELGLESKHWRHRIKSEIKHDKEDKRQTEDNGELGYTLDYFMDSHWLVRSDNFYRKNKLQDNSQYTQIGAGPGYRFWGKAKTSWMPSSLTTAFGSSLIGLNWSSALGRLPSITNTSGSMKSWKPFPTYKSPTLISN</sequence>
<organism evidence="1 2">
    <name type="scientific">Cellvibrio mixtus</name>
    <dbReference type="NCBI Taxonomy" id="39650"/>
    <lineage>
        <taxon>Bacteria</taxon>
        <taxon>Pseudomonadati</taxon>
        <taxon>Pseudomonadota</taxon>
        <taxon>Gammaproteobacteria</taxon>
        <taxon>Cellvibrionales</taxon>
        <taxon>Cellvibrionaceae</taxon>
        <taxon>Cellvibrio</taxon>
    </lineage>
</organism>